<evidence type="ECO:0000313" key="2">
    <source>
        <dbReference type="Proteomes" id="UP001279734"/>
    </source>
</evidence>
<protein>
    <submittedName>
        <fullName evidence="1">Uncharacterized protein</fullName>
    </submittedName>
</protein>
<reference evidence="1" key="1">
    <citation type="submission" date="2023-05" db="EMBL/GenBank/DDBJ databases">
        <title>Nepenthes gracilis genome sequencing.</title>
        <authorList>
            <person name="Fukushima K."/>
        </authorList>
    </citation>
    <scope>NUCLEOTIDE SEQUENCE</scope>
    <source>
        <strain evidence="1">SING2019-196</strain>
    </source>
</reference>
<sequence length="121" mass="13686">MNSYSISTSRSSSAGQSDARNAARKLPVLLFDVMDTIVRDPFYEDIPAFFGYHSTLPFGIRHFDIMHLFVQRSERAKNLSRNLVALFYVFAYKSDWDVEYLANSAALSKHNKRDSNGASPG</sequence>
<dbReference type="EMBL" id="BSYO01000030">
    <property type="protein sequence ID" value="GMH25927.1"/>
    <property type="molecule type" value="Genomic_DNA"/>
</dbReference>
<proteinExistence type="predicted"/>
<comment type="caution">
    <text evidence="1">The sequence shown here is derived from an EMBL/GenBank/DDBJ whole genome shotgun (WGS) entry which is preliminary data.</text>
</comment>
<gene>
    <name evidence="1" type="ORF">Nepgr_027770</name>
</gene>
<accession>A0AAD3TAN8</accession>
<dbReference type="Proteomes" id="UP001279734">
    <property type="component" value="Unassembled WGS sequence"/>
</dbReference>
<dbReference type="AlphaFoldDB" id="A0AAD3TAN8"/>
<name>A0AAD3TAN8_NEPGR</name>
<organism evidence="1 2">
    <name type="scientific">Nepenthes gracilis</name>
    <name type="common">Slender pitcher plant</name>
    <dbReference type="NCBI Taxonomy" id="150966"/>
    <lineage>
        <taxon>Eukaryota</taxon>
        <taxon>Viridiplantae</taxon>
        <taxon>Streptophyta</taxon>
        <taxon>Embryophyta</taxon>
        <taxon>Tracheophyta</taxon>
        <taxon>Spermatophyta</taxon>
        <taxon>Magnoliopsida</taxon>
        <taxon>eudicotyledons</taxon>
        <taxon>Gunneridae</taxon>
        <taxon>Pentapetalae</taxon>
        <taxon>Caryophyllales</taxon>
        <taxon>Nepenthaceae</taxon>
        <taxon>Nepenthes</taxon>
    </lineage>
</organism>
<keyword evidence="2" id="KW-1185">Reference proteome</keyword>
<evidence type="ECO:0000313" key="1">
    <source>
        <dbReference type="EMBL" id="GMH25927.1"/>
    </source>
</evidence>